<accession>A0A512E4F1</accession>
<dbReference type="EMBL" id="BJYZ01000102">
    <property type="protein sequence ID" value="GEO43577.1"/>
    <property type="molecule type" value="Genomic_DNA"/>
</dbReference>
<proteinExistence type="predicted"/>
<gene>
    <name evidence="1" type="ORF">SAE02_77250</name>
</gene>
<comment type="caution">
    <text evidence="1">The sequence shown here is derived from an EMBL/GenBank/DDBJ whole genome shotgun (WGS) entry which is preliminary data.</text>
</comment>
<dbReference type="RefSeq" id="WP_147041312.1">
    <property type="nucleotide sequence ID" value="NZ_BJYZ01000102.1"/>
</dbReference>
<evidence type="ECO:0000313" key="2">
    <source>
        <dbReference type="Proteomes" id="UP000321523"/>
    </source>
</evidence>
<sequence>MNSDPNTFDFAAETADLIAQLSGLIFLAHVAWRLSPERLPHMARIFHFVGETDQTAARNRQAGRPVHVRINYEDICQ</sequence>
<dbReference type="AlphaFoldDB" id="A0A512E4F1"/>
<reference evidence="1 2" key="1">
    <citation type="submission" date="2019-07" db="EMBL/GenBank/DDBJ databases">
        <title>Whole genome shotgun sequence of Skermanella aerolata NBRC 106429.</title>
        <authorList>
            <person name="Hosoyama A."/>
            <person name="Uohara A."/>
            <person name="Ohji S."/>
            <person name="Ichikawa N."/>
        </authorList>
    </citation>
    <scope>NUCLEOTIDE SEQUENCE [LARGE SCALE GENOMIC DNA]</scope>
    <source>
        <strain evidence="1 2">NBRC 106429</strain>
    </source>
</reference>
<dbReference type="Proteomes" id="UP000321523">
    <property type="component" value="Unassembled WGS sequence"/>
</dbReference>
<keyword evidence="2" id="KW-1185">Reference proteome</keyword>
<protein>
    <submittedName>
        <fullName evidence="1">Uncharacterized protein</fullName>
    </submittedName>
</protein>
<organism evidence="1 2">
    <name type="scientific">Skermanella aerolata</name>
    <dbReference type="NCBI Taxonomy" id="393310"/>
    <lineage>
        <taxon>Bacteria</taxon>
        <taxon>Pseudomonadati</taxon>
        <taxon>Pseudomonadota</taxon>
        <taxon>Alphaproteobacteria</taxon>
        <taxon>Rhodospirillales</taxon>
        <taxon>Azospirillaceae</taxon>
        <taxon>Skermanella</taxon>
    </lineage>
</organism>
<name>A0A512E4F1_9PROT</name>
<evidence type="ECO:0000313" key="1">
    <source>
        <dbReference type="EMBL" id="GEO43577.1"/>
    </source>
</evidence>